<dbReference type="InterPro" id="IPR036390">
    <property type="entry name" value="WH_DNA-bd_sf"/>
</dbReference>
<dbReference type="PANTHER" id="PTHR30419:SF8">
    <property type="entry name" value="NITROGEN ASSIMILATION TRANSCRIPTIONAL ACTIVATOR-RELATED"/>
    <property type="match status" value="1"/>
</dbReference>
<dbReference type="GO" id="GO:0005829">
    <property type="term" value="C:cytosol"/>
    <property type="evidence" value="ECO:0007669"/>
    <property type="project" value="TreeGrafter"/>
</dbReference>
<keyword evidence="3 6" id="KW-0238">DNA-binding</keyword>
<dbReference type="Gene3D" id="3.40.190.290">
    <property type="match status" value="1"/>
</dbReference>
<dbReference type="EMBL" id="FUYJ01000012">
    <property type="protein sequence ID" value="SKB07066.1"/>
    <property type="molecule type" value="Genomic_DNA"/>
</dbReference>
<evidence type="ECO:0000259" key="5">
    <source>
        <dbReference type="PROSITE" id="PS50931"/>
    </source>
</evidence>
<reference evidence="7" key="1">
    <citation type="submission" date="2017-02" db="EMBL/GenBank/DDBJ databases">
        <authorList>
            <person name="Varghese N."/>
            <person name="Submissions S."/>
        </authorList>
    </citation>
    <scope>NUCLEOTIDE SEQUENCE [LARGE SCALE GENOMIC DNA]</scope>
    <source>
        <strain evidence="7">DSM 23966</strain>
    </source>
</reference>
<gene>
    <name evidence="6" type="ORF">SAMN04244570_0299</name>
</gene>
<organism evidence="6 7">
    <name type="scientific">Sporosarcina newyorkensis</name>
    <dbReference type="NCBI Taxonomy" id="759851"/>
    <lineage>
        <taxon>Bacteria</taxon>
        <taxon>Bacillati</taxon>
        <taxon>Bacillota</taxon>
        <taxon>Bacilli</taxon>
        <taxon>Bacillales</taxon>
        <taxon>Caryophanaceae</taxon>
        <taxon>Sporosarcina</taxon>
    </lineage>
</organism>
<dbReference type="PANTHER" id="PTHR30419">
    <property type="entry name" value="HTH-TYPE TRANSCRIPTIONAL REGULATOR YBHD"/>
    <property type="match status" value="1"/>
</dbReference>
<evidence type="ECO:0000313" key="6">
    <source>
        <dbReference type="EMBL" id="SKB07066.1"/>
    </source>
</evidence>
<dbReference type="SUPFAM" id="SSF46785">
    <property type="entry name" value="Winged helix' DNA-binding domain"/>
    <property type="match status" value="1"/>
</dbReference>
<dbReference type="InterPro" id="IPR050950">
    <property type="entry name" value="HTH-type_LysR_regulators"/>
</dbReference>
<keyword evidence="2" id="KW-0805">Transcription regulation</keyword>
<dbReference type="Proteomes" id="UP000190042">
    <property type="component" value="Unassembled WGS sequence"/>
</dbReference>
<accession>A0A1T4YZA0</accession>
<dbReference type="RefSeq" id="WP_009498793.1">
    <property type="nucleotide sequence ID" value="NZ_FUYJ01000012.1"/>
</dbReference>
<dbReference type="AlphaFoldDB" id="A0A1T4YZA0"/>
<dbReference type="Gene3D" id="1.10.10.10">
    <property type="entry name" value="Winged helix-like DNA-binding domain superfamily/Winged helix DNA-binding domain"/>
    <property type="match status" value="1"/>
</dbReference>
<dbReference type="SUPFAM" id="SSF53850">
    <property type="entry name" value="Periplasmic binding protein-like II"/>
    <property type="match status" value="1"/>
</dbReference>
<evidence type="ECO:0000256" key="3">
    <source>
        <dbReference type="ARBA" id="ARBA00023125"/>
    </source>
</evidence>
<sequence length="295" mass="34101">MDHRSLLYFTTLIEEGSFTQAAKALYISQPSLSSAIKKIEEQVGIKLIERNTRNISLTKEGEIVYEEAKKLLNHFNYFQKETIRLKQDGPLELHIGLIESVRFWLPKVLASYTKTHPDIHIRLLEVLGLKQVETALKNYKIHLAITNQLFESDEIEMIPIYNEKLVALLPKGHALQDATNLSIHDLQDEEFIICKEGFQTRDDILNEYRKSGIRPNIHFEIERFETACALVEEGLGITIVPENYLRTPDHPSLTIKKLTDTSLSRTVYIAFIKNRYLPPVIEEFVDITKTFFKES</sequence>
<evidence type="ECO:0000256" key="2">
    <source>
        <dbReference type="ARBA" id="ARBA00023015"/>
    </source>
</evidence>
<evidence type="ECO:0000313" key="7">
    <source>
        <dbReference type="Proteomes" id="UP000190042"/>
    </source>
</evidence>
<dbReference type="GO" id="GO:0003677">
    <property type="term" value="F:DNA binding"/>
    <property type="evidence" value="ECO:0007669"/>
    <property type="project" value="UniProtKB-KW"/>
</dbReference>
<dbReference type="GO" id="GO:0003700">
    <property type="term" value="F:DNA-binding transcription factor activity"/>
    <property type="evidence" value="ECO:0007669"/>
    <property type="project" value="InterPro"/>
</dbReference>
<keyword evidence="7" id="KW-1185">Reference proteome</keyword>
<name>A0A1T4YZA0_9BACL</name>
<evidence type="ECO:0000256" key="4">
    <source>
        <dbReference type="ARBA" id="ARBA00023163"/>
    </source>
</evidence>
<evidence type="ECO:0000256" key="1">
    <source>
        <dbReference type="ARBA" id="ARBA00009437"/>
    </source>
</evidence>
<keyword evidence="4" id="KW-0804">Transcription</keyword>
<dbReference type="InterPro" id="IPR036388">
    <property type="entry name" value="WH-like_DNA-bd_sf"/>
</dbReference>
<protein>
    <submittedName>
        <fullName evidence="6">DNA-binding transcriptional regulator, LysR family</fullName>
    </submittedName>
</protein>
<proteinExistence type="inferred from homology"/>
<dbReference type="InterPro" id="IPR005119">
    <property type="entry name" value="LysR_subst-bd"/>
</dbReference>
<dbReference type="Pfam" id="PF00126">
    <property type="entry name" value="HTH_1"/>
    <property type="match status" value="1"/>
</dbReference>
<dbReference type="PRINTS" id="PR00039">
    <property type="entry name" value="HTHLYSR"/>
</dbReference>
<comment type="similarity">
    <text evidence="1">Belongs to the LysR transcriptional regulatory family.</text>
</comment>
<dbReference type="InterPro" id="IPR000847">
    <property type="entry name" value="LysR_HTH_N"/>
</dbReference>
<dbReference type="CDD" id="cd05466">
    <property type="entry name" value="PBP2_LTTR_substrate"/>
    <property type="match status" value="1"/>
</dbReference>
<dbReference type="PROSITE" id="PS50931">
    <property type="entry name" value="HTH_LYSR"/>
    <property type="match status" value="1"/>
</dbReference>
<dbReference type="FunFam" id="1.10.10.10:FF:000001">
    <property type="entry name" value="LysR family transcriptional regulator"/>
    <property type="match status" value="1"/>
</dbReference>
<feature type="domain" description="HTH lysR-type" evidence="5">
    <location>
        <begin position="1"/>
        <end position="58"/>
    </location>
</feature>
<dbReference type="Pfam" id="PF03466">
    <property type="entry name" value="LysR_substrate"/>
    <property type="match status" value="1"/>
</dbReference>